<evidence type="ECO:0000256" key="1">
    <source>
        <dbReference type="SAM" id="MobiDB-lite"/>
    </source>
</evidence>
<organism evidence="2">
    <name type="scientific">Arundo donax</name>
    <name type="common">Giant reed</name>
    <name type="synonym">Donax arundinaceus</name>
    <dbReference type="NCBI Taxonomy" id="35708"/>
    <lineage>
        <taxon>Eukaryota</taxon>
        <taxon>Viridiplantae</taxon>
        <taxon>Streptophyta</taxon>
        <taxon>Embryophyta</taxon>
        <taxon>Tracheophyta</taxon>
        <taxon>Spermatophyta</taxon>
        <taxon>Magnoliopsida</taxon>
        <taxon>Liliopsida</taxon>
        <taxon>Poales</taxon>
        <taxon>Poaceae</taxon>
        <taxon>PACMAD clade</taxon>
        <taxon>Arundinoideae</taxon>
        <taxon>Arundineae</taxon>
        <taxon>Arundo</taxon>
    </lineage>
</organism>
<name>A0A0A8YR48_ARUDO</name>
<dbReference type="AlphaFoldDB" id="A0A0A8YR48"/>
<accession>A0A0A8YR48</accession>
<dbReference type="EMBL" id="GBRH01268994">
    <property type="protein sequence ID" value="JAD28901.1"/>
    <property type="molecule type" value="Transcribed_RNA"/>
</dbReference>
<evidence type="ECO:0000313" key="2">
    <source>
        <dbReference type="EMBL" id="JAD28901.1"/>
    </source>
</evidence>
<reference evidence="2" key="2">
    <citation type="journal article" date="2015" name="Data Brief">
        <title>Shoot transcriptome of the giant reed, Arundo donax.</title>
        <authorList>
            <person name="Barrero R.A."/>
            <person name="Guerrero F.D."/>
            <person name="Moolhuijzen P."/>
            <person name="Goolsby J.A."/>
            <person name="Tidwell J."/>
            <person name="Bellgard S.E."/>
            <person name="Bellgard M.I."/>
        </authorList>
    </citation>
    <scope>NUCLEOTIDE SEQUENCE</scope>
    <source>
        <tissue evidence="2">Shoot tissue taken approximately 20 cm above the soil surface</tissue>
    </source>
</reference>
<sequence>MQHKAVITRNSREEKECKINQSQSKLEKKK</sequence>
<protein>
    <submittedName>
        <fullName evidence="2">Uncharacterized protein</fullName>
    </submittedName>
</protein>
<reference evidence="2" key="1">
    <citation type="submission" date="2014-09" db="EMBL/GenBank/DDBJ databases">
        <authorList>
            <person name="Magalhaes I.L.F."/>
            <person name="Oliveira U."/>
            <person name="Santos F.R."/>
            <person name="Vidigal T.H.D.A."/>
            <person name="Brescovit A.D."/>
            <person name="Santos A.J."/>
        </authorList>
    </citation>
    <scope>NUCLEOTIDE SEQUENCE</scope>
    <source>
        <tissue evidence="2">Shoot tissue taken approximately 20 cm above the soil surface</tissue>
    </source>
</reference>
<feature type="region of interest" description="Disordered" evidence="1">
    <location>
        <begin position="1"/>
        <end position="30"/>
    </location>
</feature>
<proteinExistence type="predicted"/>